<dbReference type="EMBL" id="ADMT01000222">
    <property type="protein sequence ID" value="EFF81529.1"/>
    <property type="molecule type" value="Genomic_DNA"/>
</dbReference>
<gene>
    <name evidence="4" type="primary">pilF</name>
    <name evidence="4" type="ORF">HMP0015_3011</name>
</gene>
<name>D4XTG9_ACIHA</name>
<dbReference type="SUPFAM" id="SSF48452">
    <property type="entry name" value="TPR-like"/>
    <property type="match status" value="1"/>
</dbReference>
<proteinExistence type="predicted"/>
<keyword evidence="2 3" id="KW-0802">TPR repeat</keyword>
<dbReference type="AlphaFoldDB" id="D4XTG9"/>
<accession>D4XTG9</accession>
<feature type="repeat" description="TPR" evidence="3">
    <location>
        <begin position="167"/>
        <end position="200"/>
    </location>
</feature>
<dbReference type="SMART" id="SM00028">
    <property type="entry name" value="TPR"/>
    <property type="match status" value="4"/>
</dbReference>
<sequence>MEKESGAATRNFAHTRIKLGDNALNTTRLKTTIAITVVLIAGGLTACQSTPSTKDPEKAVQVRTQLAAEYIRTRDLDSAKRSLDQALKLNSRDANANMMMGILLQQEGSKLNMEKADAYFKRAISSEPDNAQARNNYGTYLYQMQRYNEAIEQFTRAGATLGYDQRFQSLENLGRIYLLLGDVTNAEKSFKQALQANRNATISMLELSEIFYLQQNNRDASQLYEQYVRSVGQRNQGARALWIGIRIARANADQLGMQVLVNQLRALFPDSPEYQRYLQLQYSTEAVWK</sequence>
<dbReference type="Gene3D" id="1.25.40.10">
    <property type="entry name" value="Tetratricopeptide repeat domain"/>
    <property type="match status" value="1"/>
</dbReference>
<evidence type="ECO:0000313" key="5">
    <source>
        <dbReference type="Proteomes" id="UP000003085"/>
    </source>
</evidence>
<comment type="caution">
    <text evidence="4">The sequence shown here is derived from an EMBL/GenBank/DDBJ whole genome shotgun (WGS) entry which is preliminary data.</text>
</comment>
<dbReference type="PANTHER" id="PTHR44186">
    <property type="match status" value="1"/>
</dbReference>
<evidence type="ECO:0000256" key="2">
    <source>
        <dbReference type="ARBA" id="ARBA00022803"/>
    </source>
</evidence>
<dbReference type="InterPro" id="IPR013360">
    <property type="entry name" value="Pilus_4_PilW"/>
</dbReference>
<keyword evidence="1" id="KW-0677">Repeat</keyword>
<evidence type="ECO:0000256" key="1">
    <source>
        <dbReference type="ARBA" id="ARBA00022737"/>
    </source>
</evidence>
<dbReference type="InterPro" id="IPR011990">
    <property type="entry name" value="TPR-like_helical_dom_sf"/>
</dbReference>
<dbReference type="PANTHER" id="PTHR44186:SF1">
    <property type="entry name" value="BARDET-BIEDL SYNDROME 4 PROTEIN"/>
    <property type="match status" value="1"/>
</dbReference>
<reference evidence="5" key="1">
    <citation type="submission" date="2010-03" db="EMBL/GenBank/DDBJ databases">
        <title>Complete sequence of Mobiluncus curtisii ATCC 43063.</title>
        <authorList>
            <person name="Muzny D."/>
            <person name="Qin X."/>
            <person name="Deng J."/>
            <person name="Jiang H."/>
            <person name="Liu Y."/>
            <person name="Qu J."/>
            <person name="Song X.-Z."/>
            <person name="Zhang L."/>
            <person name="Thornton R."/>
            <person name="Coyle M."/>
            <person name="Francisco L."/>
            <person name="Jackson L."/>
            <person name="Javaid M."/>
            <person name="Korchina V."/>
            <person name="Kovar C."/>
            <person name="Mata R."/>
            <person name="Mathew T."/>
            <person name="Ngo R."/>
            <person name="Nguyen L."/>
            <person name="Nguyen N."/>
            <person name="Okwuonu G."/>
            <person name="Ongeri F."/>
            <person name="Pham C."/>
            <person name="Simmons D."/>
            <person name="Wilczek-Boney K."/>
            <person name="Hale W."/>
            <person name="Jakkamsetti A."/>
            <person name="Pham P."/>
            <person name="Ruth R."/>
            <person name="San Lucas F."/>
            <person name="Warren J."/>
            <person name="Zhang J."/>
            <person name="Zhao Z."/>
            <person name="Zhou C."/>
            <person name="Zhu D."/>
            <person name="Lee S."/>
            <person name="Bess C."/>
            <person name="Blankenburg K."/>
            <person name="Forbes L."/>
            <person name="Fu Q."/>
            <person name="Gubbala S."/>
            <person name="Hirani K."/>
            <person name="Jayaseelan J.C."/>
            <person name="Lara F."/>
            <person name="Munidasa M."/>
            <person name="Palculict T."/>
            <person name="Patil S."/>
            <person name="Pu L.-L."/>
            <person name="Saada N."/>
            <person name="Tang L."/>
            <person name="Weissenberger G."/>
            <person name="Zhu Y."/>
            <person name="Hemphill L."/>
            <person name="Shang Y."/>
            <person name="Youmans B."/>
            <person name="Ayvaz T."/>
            <person name="Ross M."/>
            <person name="Santibanez J."/>
            <person name="Aqrawi P."/>
            <person name="Gross S."/>
            <person name="Joshi V."/>
            <person name="Fowler G."/>
            <person name="Nazareth L."/>
            <person name="Reid J."/>
            <person name="Worley K."/>
            <person name="Petrosino J."/>
            <person name="Highlander S."/>
            <person name="Gibbs R."/>
            <person name="Gibbs R."/>
        </authorList>
    </citation>
    <scope>NUCLEOTIDE SEQUENCE [LARGE SCALE GENOMIC DNA]</scope>
    <source>
        <strain evidence="5">ATCC 19194</strain>
    </source>
</reference>
<dbReference type="InterPro" id="IPR019734">
    <property type="entry name" value="TPR_rpt"/>
</dbReference>
<evidence type="ECO:0000313" key="4">
    <source>
        <dbReference type="EMBL" id="EFF81529.1"/>
    </source>
</evidence>
<organism evidence="4 5">
    <name type="scientific">Acinetobacter haemolyticus ATCC 19194</name>
    <dbReference type="NCBI Taxonomy" id="707232"/>
    <lineage>
        <taxon>Bacteria</taxon>
        <taxon>Pseudomonadati</taxon>
        <taxon>Pseudomonadota</taxon>
        <taxon>Gammaproteobacteria</taxon>
        <taxon>Moraxellales</taxon>
        <taxon>Moraxellaceae</taxon>
        <taxon>Acinetobacter</taxon>
    </lineage>
</organism>
<dbReference type="NCBIfam" id="TIGR02521">
    <property type="entry name" value="type_IV_pilW"/>
    <property type="match status" value="1"/>
</dbReference>
<feature type="repeat" description="TPR" evidence="3">
    <location>
        <begin position="60"/>
        <end position="93"/>
    </location>
</feature>
<evidence type="ECO:0000256" key="3">
    <source>
        <dbReference type="PROSITE-ProRule" id="PRU00339"/>
    </source>
</evidence>
<dbReference type="PROSITE" id="PS50005">
    <property type="entry name" value="TPR"/>
    <property type="match status" value="2"/>
</dbReference>
<dbReference type="Proteomes" id="UP000003085">
    <property type="component" value="Unassembled WGS sequence"/>
</dbReference>
<protein>
    <submittedName>
        <fullName evidence="4">Type IV pilus biogenesis/stability protein PilW</fullName>
    </submittedName>
</protein>
<dbReference type="Pfam" id="PF13181">
    <property type="entry name" value="TPR_8"/>
    <property type="match status" value="1"/>
</dbReference>
<dbReference type="HOGENOM" id="CLU_003728_7_1_6"/>
<dbReference type="Pfam" id="PF13424">
    <property type="entry name" value="TPR_12"/>
    <property type="match status" value="1"/>
</dbReference>